<feature type="domain" description="Protein kinase" evidence="2">
    <location>
        <begin position="220"/>
        <end position="757"/>
    </location>
</feature>
<dbReference type="InterPro" id="IPR011009">
    <property type="entry name" value="Kinase-like_dom_sf"/>
</dbReference>
<evidence type="ECO:0000313" key="3">
    <source>
        <dbReference type="EMBL" id="KAJ2849489.1"/>
    </source>
</evidence>
<protein>
    <recommendedName>
        <fullName evidence="2">Protein kinase domain-containing protein</fullName>
    </recommendedName>
</protein>
<dbReference type="SMART" id="SM00220">
    <property type="entry name" value="S_TKc"/>
    <property type="match status" value="1"/>
</dbReference>
<feature type="region of interest" description="Disordered" evidence="1">
    <location>
        <begin position="42"/>
        <end position="61"/>
    </location>
</feature>
<feature type="region of interest" description="Disordered" evidence="1">
    <location>
        <begin position="873"/>
        <end position="899"/>
    </location>
</feature>
<dbReference type="GO" id="GO:0004672">
    <property type="term" value="F:protein kinase activity"/>
    <property type="evidence" value="ECO:0007669"/>
    <property type="project" value="InterPro"/>
</dbReference>
<name>A0A9W8LZB2_9FUNG</name>
<accession>A0A9W8LZB2</accession>
<dbReference type="PANTHER" id="PTHR24347">
    <property type="entry name" value="SERINE/THREONINE-PROTEIN KINASE"/>
    <property type="match status" value="1"/>
</dbReference>
<evidence type="ECO:0000313" key="4">
    <source>
        <dbReference type="Proteomes" id="UP001139887"/>
    </source>
</evidence>
<feature type="compositionally biased region" description="Polar residues" evidence="1">
    <location>
        <begin position="814"/>
        <end position="836"/>
    </location>
</feature>
<dbReference type="InterPro" id="IPR000719">
    <property type="entry name" value="Prot_kinase_dom"/>
</dbReference>
<feature type="region of interest" description="Disordered" evidence="1">
    <location>
        <begin position="767"/>
        <end position="836"/>
    </location>
</feature>
<dbReference type="AlphaFoldDB" id="A0A9W8LZB2"/>
<dbReference type="Proteomes" id="UP001139887">
    <property type="component" value="Unassembled WGS sequence"/>
</dbReference>
<organism evidence="3 4">
    <name type="scientific">Coemansia brasiliensis</name>
    <dbReference type="NCBI Taxonomy" id="2650707"/>
    <lineage>
        <taxon>Eukaryota</taxon>
        <taxon>Fungi</taxon>
        <taxon>Fungi incertae sedis</taxon>
        <taxon>Zoopagomycota</taxon>
        <taxon>Kickxellomycotina</taxon>
        <taxon>Kickxellomycetes</taxon>
        <taxon>Kickxellales</taxon>
        <taxon>Kickxellaceae</taxon>
        <taxon>Coemansia</taxon>
    </lineage>
</organism>
<proteinExistence type="predicted"/>
<keyword evidence="4" id="KW-1185">Reference proteome</keyword>
<reference evidence="3" key="1">
    <citation type="submission" date="2022-07" db="EMBL/GenBank/DDBJ databases">
        <title>Phylogenomic reconstructions and comparative analyses of Kickxellomycotina fungi.</title>
        <authorList>
            <person name="Reynolds N.K."/>
            <person name="Stajich J.E."/>
            <person name="Barry K."/>
            <person name="Grigoriev I.V."/>
            <person name="Crous P."/>
            <person name="Smith M.E."/>
        </authorList>
    </citation>
    <scope>NUCLEOTIDE SEQUENCE</scope>
    <source>
        <strain evidence="3">NRRL 1566</strain>
    </source>
</reference>
<dbReference type="PROSITE" id="PS50011">
    <property type="entry name" value="PROTEIN_KINASE_DOM"/>
    <property type="match status" value="1"/>
</dbReference>
<comment type="caution">
    <text evidence="3">The sequence shown here is derived from an EMBL/GenBank/DDBJ whole genome shotgun (WGS) entry which is preliminary data.</text>
</comment>
<evidence type="ECO:0000259" key="2">
    <source>
        <dbReference type="PROSITE" id="PS50011"/>
    </source>
</evidence>
<feature type="compositionally biased region" description="Polar residues" evidence="1">
    <location>
        <begin position="495"/>
        <end position="505"/>
    </location>
</feature>
<dbReference type="OrthoDB" id="4062651at2759"/>
<dbReference type="Pfam" id="PF00069">
    <property type="entry name" value="Pkinase"/>
    <property type="match status" value="1"/>
</dbReference>
<dbReference type="GO" id="GO:0005524">
    <property type="term" value="F:ATP binding"/>
    <property type="evidence" value="ECO:0007669"/>
    <property type="project" value="InterPro"/>
</dbReference>
<sequence>MLLTYLAQLGDSPMESPTGPLCRRHRRNSDVFAENCQLKSLSDSNDCEDDSDEEHDNDDSTCMDLASDCEDLRLRASTEPGTTALSGNLHKRQMIIGNCESSPARHGSHRLNHPRHHRASGLYRNRTVALCRKSNVKDTAAASADIQETIRSNTHDEPMSSMKALRIFDTVFAAESRHLLHSGGEALLPEHDPSCKHCVSEAMVTAHQAAAKGIQHGSHGELRMNLGNGRNAVYVAPCEQHLECPLEKKGTYLIHTSKPKIMTDMSKVEFGICVNGWRRLVFKTVNDSELARRELSFYRKIASSRSDHLMHLVDDFTDNQNRQVMVFPRKVNANIYGHDLFDIAYIARQLFTALKDLHELGIAHLDITPTNLMSEPNDPSHIEVIDFGLACDIAQAAGGKLPSRGTCGFVAPEILSGNANDLRADIYSAGVVLGMMLQRYLPTVNLRLLGGPLVRSDTTDAIVAQLDELLEAYQYRPGKVEFVERNTTYAAPTVAVSSSTPVTEKSSNAPVSAASSYPSASTSSTLAPEAIRAPIAIRKPASRPEVYFTNKRNYSDDDEADALAAAYVGGASLFGSYGQLSDDEDDKVSSDNTGYNAIYSRTRPNIGPFTAGVSSASRSDNGSLRYPSSRVYTAGDKADAESDDYFEHTNQFYSSPRNTPVSYMRDDYSKSFGRACSLVNHLSNVSDNHSSSRYVAVSGSYRRSPGSQTSSPKDCVVGKPGRVPLAVLYGADLLRWVLQPEPQWRPTAAQALDHPFLASVKIKRWQSRASNVPSDERAQSRADSGIAAMESVTGSRHQSPTLEPHIGSSEPPEQESSIHTCVHGTDSSNSVVSECNSKQESPVAAISSLDPVPTLEEAARDQGIFKGTEAKDIRSWESEMHQRSSHLGHGDRMDTDSNHSYDHHAKDHVSSFYSSTYDDLSSYFC</sequence>
<dbReference type="Gene3D" id="1.10.510.10">
    <property type="entry name" value="Transferase(Phosphotransferase) domain 1"/>
    <property type="match status" value="2"/>
</dbReference>
<feature type="compositionally biased region" description="Polar residues" evidence="1">
    <location>
        <begin position="792"/>
        <end position="801"/>
    </location>
</feature>
<evidence type="ECO:0000256" key="1">
    <source>
        <dbReference type="SAM" id="MobiDB-lite"/>
    </source>
</evidence>
<feature type="region of interest" description="Disordered" evidence="1">
    <location>
        <begin position="495"/>
        <end position="523"/>
    </location>
</feature>
<dbReference type="SUPFAM" id="SSF56112">
    <property type="entry name" value="Protein kinase-like (PK-like)"/>
    <property type="match status" value="1"/>
</dbReference>
<feature type="compositionally biased region" description="Low complexity" evidence="1">
    <location>
        <begin position="506"/>
        <end position="523"/>
    </location>
</feature>
<dbReference type="EMBL" id="JANBUW010000075">
    <property type="protein sequence ID" value="KAJ2849489.1"/>
    <property type="molecule type" value="Genomic_DNA"/>
</dbReference>
<gene>
    <name evidence="3" type="ORF">IWW36_002587</name>
</gene>
<feature type="compositionally biased region" description="Acidic residues" evidence="1">
    <location>
        <begin position="45"/>
        <end position="61"/>
    </location>
</feature>